<evidence type="ECO:0000313" key="2">
    <source>
        <dbReference type="EMBL" id="OBR08150.1"/>
    </source>
</evidence>
<proteinExistence type="predicted"/>
<dbReference type="VEuPathDB" id="FungiDB:CH63R_09671"/>
<feature type="compositionally biased region" description="Polar residues" evidence="1">
    <location>
        <begin position="24"/>
        <end position="33"/>
    </location>
</feature>
<gene>
    <name evidence="2" type="ORF">CH63R_09671</name>
</gene>
<dbReference type="EMBL" id="LTAN01000006">
    <property type="protein sequence ID" value="OBR08150.1"/>
    <property type="molecule type" value="Genomic_DNA"/>
</dbReference>
<dbReference type="RefSeq" id="XP_018156668.1">
    <property type="nucleotide sequence ID" value="XM_018304645.1"/>
</dbReference>
<evidence type="ECO:0000256" key="1">
    <source>
        <dbReference type="SAM" id="MobiDB-lite"/>
    </source>
</evidence>
<dbReference type="Proteomes" id="UP000092177">
    <property type="component" value="Chromosome 6"/>
</dbReference>
<evidence type="ECO:0000313" key="3">
    <source>
        <dbReference type="Proteomes" id="UP000092177"/>
    </source>
</evidence>
<name>A0A1B7Y843_COLHI</name>
<protein>
    <submittedName>
        <fullName evidence="2">Uncharacterized protein</fullName>
    </submittedName>
</protein>
<comment type="caution">
    <text evidence="2">The sequence shown here is derived from an EMBL/GenBank/DDBJ whole genome shotgun (WGS) entry which is preliminary data.</text>
</comment>
<organism evidence="2 3">
    <name type="scientific">Colletotrichum higginsianum (strain IMI 349063)</name>
    <name type="common">Crucifer anthracnose fungus</name>
    <dbReference type="NCBI Taxonomy" id="759273"/>
    <lineage>
        <taxon>Eukaryota</taxon>
        <taxon>Fungi</taxon>
        <taxon>Dikarya</taxon>
        <taxon>Ascomycota</taxon>
        <taxon>Pezizomycotina</taxon>
        <taxon>Sordariomycetes</taxon>
        <taxon>Hypocreomycetidae</taxon>
        <taxon>Glomerellales</taxon>
        <taxon>Glomerellaceae</taxon>
        <taxon>Colletotrichum</taxon>
        <taxon>Colletotrichum destructivum species complex</taxon>
    </lineage>
</organism>
<dbReference type="GeneID" id="28868752"/>
<sequence>MEDVSNSNDESSDEDNEYWVPIASSGQPKTATRTAPRPREPLSKEPVILRRLISPNVAQPPVYIASESIVGSSKFPPEAKVVPLDKENWLFGLIDTLHLRVFSFAEEPTVEKPVPFTPDNEWFQWFSQFFTWNSRRSSDPLLGFAMSMTANEWEMQTMTRLTFFITVPFIDKRTLVIDTDKGAEHTFSRISDTGSLVSLASLANMLISRRTIVFGFNKLADAFSATLQDMNKFVGIDLNKFIVLKLITINGNLPLVLDTDKDFRNALWYRPGMEYAADLRLQFHLETTGLQSWLSVILDKIRVDKMLLIPRKKAKYGYSAKADVIQSTESVTCLCSISIPTSNLQFETCISLTEENLAVIMNVRRPETPTELGAISGSGGLLKSIGKWLAGVLKLDSLGLNDNLDRAT</sequence>
<feature type="region of interest" description="Disordered" evidence="1">
    <location>
        <begin position="1"/>
        <end position="40"/>
    </location>
</feature>
<reference evidence="3" key="1">
    <citation type="journal article" date="2017" name="BMC Genomics">
        <title>Gapless genome assembly of Colletotrichum higginsianum reveals chromosome structure and association of transposable elements with secondary metabolite gene clusters.</title>
        <authorList>
            <person name="Dallery J.-F."/>
            <person name="Lapalu N."/>
            <person name="Zampounis A."/>
            <person name="Pigne S."/>
            <person name="Luyten I."/>
            <person name="Amselem J."/>
            <person name="Wittenberg A.H.J."/>
            <person name="Zhou S."/>
            <person name="de Queiroz M.V."/>
            <person name="Robin G.P."/>
            <person name="Auger A."/>
            <person name="Hainaut M."/>
            <person name="Henrissat B."/>
            <person name="Kim K.-T."/>
            <person name="Lee Y.-H."/>
            <person name="Lespinet O."/>
            <person name="Schwartz D.C."/>
            <person name="Thon M.R."/>
            <person name="O'Connell R.J."/>
        </authorList>
    </citation>
    <scope>NUCLEOTIDE SEQUENCE [LARGE SCALE GENOMIC DNA]</scope>
    <source>
        <strain evidence="3">IMI 349063</strain>
    </source>
</reference>
<accession>A0A1B7Y843</accession>
<keyword evidence="3" id="KW-1185">Reference proteome</keyword>
<dbReference type="KEGG" id="chig:CH63R_09671"/>
<dbReference type="AlphaFoldDB" id="A0A1B7Y843"/>